<reference evidence="8" key="1">
    <citation type="submission" date="2020-02" db="EMBL/GenBank/DDBJ databases">
        <authorList>
            <person name="Meier V. D."/>
        </authorList>
    </citation>
    <scope>NUCLEOTIDE SEQUENCE</scope>
    <source>
        <strain evidence="8">AVDCRST_MAG38</strain>
    </source>
</reference>
<gene>
    <name evidence="8" type="ORF">AVDCRST_MAG38-223</name>
</gene>
<feature type="transmembrane region" description="Helical" evidence="7">
    <location>
        <begin position="55"/>
        <end position="75"/>
    </location>
</feature>
<proteinExistence type="inferred from homology"/>
<keyword evidence="3 7" id="KW-0812">Transmembrane</keyword>
<feature type="compositionally biased region" description="Basic and acidic residues" evidence="6">
    <location>
        <begin position="320"/>
        <end position="334"/>
    </location>
</feature>
<evidence type="ECO:0000256" key="4">
    <source>
        <dbReference type="ARBA" id="ARBA00022989"/>
    </source>
</evidence>
<dbReference type="PANTHER" id="PTHR30238:SF0">
    <property type="entry name" value="THYLAKOID MEMBRANE PROTEIN TERC, CHLOROPLASTIC"/>
    <property type="match status" value="1"/>
</dbReference>
<name>A0A6J4R2J7_9ACTN</name>
<feature type="transmembrane region" description="Helical" evidence="7">
    <location>
        <begin position="267"/>
        <end position="288"/>
    </location>
</feature>
<feature type="compositionally biased region" description="Low complexity" evidence="6">
    <location>
        <begin position="342"/>
        <end position="354"/>
    </location>
</feature>
<protein>
    <submittedName>
        <fullName evidence="8">Integral membrane protein TerC</fullName>
    </submittedName>
</protein>
<evidence type="ECO:0000256" key="3">
    <source>
        <dbReference type="ARBA" id="ARBA00022692"/>
    </source>
</evidence>
<feature type="transmembrane region" description="Helical" evidence="7">
    <location>
        <begin position="95"/>
        <end position="115"/>
    </location>
</feature>
<dbReference type="InterPro" id="IPR005496">
    <property type="entry name" value="Integral_membrane_TerC"/>
</dbReference>
<feature type="region of interest" description="Disordered" evidence="6">
    <location>
        <begin position="320"/>
        <end position="377"/>
    </location>
</feature>
<feature type="transmembrane region" description="Helical" evidence="7">
    <location>
        <begin position="24"/>
        <end position="43"/>
    </location>
</feature>
<dbReference type="Pfam" id="PF03741">
    <property type="entry name" value="TerC"/>
    <property type="match status" value="1"/>
</dbReference>
<keyword evidence="4 7" id="KW-1133">Transmembrane helix</keyword>
<evidence type="ECO:0000256" key="1">
    <source>
        <dbReference type="ARBA" id="ARBA00004141"/>
    </source>
</evidence>
<dbReference type="InterPro" id="IPR022369">
    <property type="entry name" value="Integral_membrane_TerC_rswitch"/>
</dbReference>
<evidence type="ECO:0000256" key="2">
    <source>
        <dbReference type="ARBA" id="ARBA00007511"/>
    </source>
</evidence>
<organism evidence="8">
    <name type="scientific">uncultured Solirubrobacteraceae bacterium</name>
    <dbReference type="NCBI Taxonomy" id="1162706"/>
    <lineage>
        <taxon>Bacteria</taxon>
        <taxon>Bacillati</taxon>
        <taxon>Actinomycetota</taxon>
        <taxon>Thermoleophilia</taxon>
        <taxon>Solirubrobacterales</taxon>
        <taxon>Solirubrobacteraceae</taxon>
        <taxon>environmental samples</taxon>
    </lineage>
</organism>
<dbReference type="AlphaFoldDB" id="A0A6J4R2J7"/>
<feature type="transmembrane region" description="Helical" evidence="7">
    <location>
        <begin position="147"/>
        <end position="164"/>
    </location>
</feature>
<comment type="subcellular location">
    <subcellularLocation>
        <location evidence="1">Membrane</location>
        <topology evidence="1">Multi-pass membrane protein</topology>
    </subcellularLocation>
</comment>
<feature type="transmembrane region" description="Helical" evidence="7">
    <location>
        <begin position="197"/>
        <end position="220"/>
    </location>
</feature>
<keyword evidence="5 7" id="KW-0472">Membrane</keyword>
<feature type="transmembrane region" description="Helical" evidence="7">
    <location>
        <begin position="122"/>
        <end position="141"/>
    </location>
</feature>
<evidence type="ECO:0000256" key="5">
    <source>
        <dbReference type="ARBA" id="ARBA00023136"/>
    </source>
</evidence>
<evidence type="ECO:0000256" key="6">
    <source>
        <dbReference type="SAM" id="MobiDB-lite"/>
    </source>
</evidence>
<accession>A0A6J4R2J7</accession>
<dbReference type="NCBIfam" id="TIGR03718">
    <property type="entry name" value="R_switched_Alx"/>
    <property type="match status" value="1"/>
</dbReference>
<comment type="similarity">
    <text evidence="2">Belongs to the TerC family.</text>
</comment>
<feature type="transmembrane region" description="Helical" evidence="7">
    <location>
        <begin position="294"/>
        <end position="316"/>
    </location>
</feature>
<dbReference type="PANTHER" id="PTHR30238">
    <property type="entry name" value="MEMBRANE BOUND PREDICTED REDOX MODULATOR"/>
    <property type="match status" value="1"/>
</dbReference>
<dbReference type="GO" id="GO:0016020">
    <property type="term" value="C:membrane"/>
    <property type="evidence" value="ECO:0007669"/>
    <property type="project" value="UniProtKB-SubCell"/>
</dbReference>
<dbReference type="EMBL" id="CADCVJ010000015">
    <property type="protein sequence ID" value="CAA9462285.1"/>
    <property type="molecule type" value="Genomic_DNA"/>
</dbReference>
<evidence type="ECO:0000256" key="7">
    <source>
        <dbReference type="SAM" id="Phobius"/>
    </source>
</evidence>
<sequence length="377" mass="40602">MLAVAAATSDPVSTTSLDVSLPMWAGLAVLVVVMLAIDFFVFARGGKTVTVRESAIWSVGWLAVALAFGAALWWWHGAQAGSEYLAGFILERSLSLDNVFVFAVIFAYFAVPLAVQPRVLSYGIALALVLRLLFILIGAALLASFHFTFYVFGALLLYTAWKLYRHNGAEIEPEHNPALKLLRSRVPMSKTYAGHRLFVRSAGAWVATPLVAVFVVVATTDVVFAIDSIPAIFAITQDPFIVFAANAFAMLGLRALYFLVVGAMDRFVYLTHGLSAILAFIGVKMLLIDVWHPPIWMSLAVIATVLTVTAIASVVADRRRGGTGHSRPEAPEAHGEEDDSADAAAPTAPRAAGDVIGSDDPDDRSAEETRPLETTLR</sequence>
<feature type="compositionally biased region" description="Basic and acidic residues" evidence="6">
    <location>
        <begin position="363"/>
        <end position="377"/>
    </location>
</feature>
<feature type="transmembrane region" description="Helical" evidence="7">
    <location>
        <begin position="240"/>
        <end position="260"/>
    </location>
</feature>
<evidence type="ECO:0000313" key="8">
    <source>
        <dbReference type="EMBL" id="CAA9462285.1"/>
    </source>
</evidence>